<dbReference type="PROSITE" id="PS51884">
    <property type="entry name" value="CHAPLIN"/>
    <property type="match status" value="1"/>
</dbReference>
<keyword evidence="3" id="KW-0034">Amyloid</keyword>
<comment type="caution">
    <text evidence="7">The sequence shown here is derived from an EMBL/GenBank/DDBJ whole genome shotgun (WGS) entry which is preliminary data.</text>
</comment>
<evidence type="ECO:0000259" key="6">
    <source>
        <dbReference type="PROSITE" id="PS51884"/>
    </source>
</evidence>
<feature type="compositionally biased region" description="Acidic residues" evidence="4">
    <location>
        <begin position="157"/>
        <end position="176"/>
    </location>
</feature>
<sequence>MSRKRRLAKAALPAAGLAVVAGAIALTGQAASAAPLGDGAGHGETGDPGAAAATVTDRAQLVTDEARDAADRALAAVGEAPVSDDAEDGEGASKGPSDLPAAAKFGSGVSHIATGHNAGILNGNQVVVPVQVDVNVCGNSIAVLGNATASCGSDDHGYDDEPPADEEPPPPTDQEEPPPVPLPRPVAEPPAAQPELPRTGLPIGSLAGIGGVLTAGGAAMQLAGVRGGRYVGRHRRRPQPS</sequence>
<keyword evidence="1" id="KW-0134">Cell wall</keyword>
<keyword evidence="5" id="KW-0732">Signal</keyword>
<evidence type="ECO:0000256" key="4">
    <source>
        <dbReference type="SAM" id="MobiDB-lite"/>
    </source>
</evidence>
<dbReference type="EMBL" id="BONC01000026">
    <property type="protein sequence ID" value="GIF57787.1"/>
    <property type="molecule type" value="Genomic_DNA"/>
</dbReference>
<evidence type="ECO:0000313" key="7">
    <source>
        <dbReference type="EMBL" id="GIF57787.1"/>
    </source>
</evidence>
<evidence type="ECO:0000313" key="8">
    <source>
        <dbReference type="Proteomes" id="UP000624325"/>
    </source>
</evidence>
<accession>A0ABQ4C4T9</accession>
<feature type="chain" id="PRO_5046769655" description="Chaplin domain-containing protein" evidence="5">
    <location>
        <begin position="34"/>
        <end position="241"/>
    </location>
</feature>
<dbReference type="Pfam" id="PF03777">
    <property type="entry name" value="ChpA-C"/>
    <property type="match status" value="1"/>
</dbReference>
<feature type="domain" description="Chaplin" evidence="6">
    <location>
        <begin position="117"/>
        <end position="157"/>
    </location>
</feature>
<dbReference type="Proteomes" id="UP000624325">
    <property type="component" value="Unassembled WGS sequence"/>
</dbReference>
<keyword evidence="1" id="KW-0964">Secreted</keyword>
<proteinExistence type="predicted"/>
<feature type="region of interest" description="Disordered" evidence="4">
    <location>
        <begin position="78"/>
        <end position="102"/>
    </location>
</feature>
<feature type="region of interest" description="Disordered" evidence="4">
    <location>
        <begin position="152"/>
        <end position="207"/>
    </location>
</feature>
<protein>
    <recommendedName>
        <fullName evidence="6">Chaplin domain-containing protein</fullName>
    </recommendedName>
</protein>
<feature type="compositionally biased region" description="Pro residues" evidence="4">
    <location>
        <begin position="177"/>
        <end position="192"/>
    </location>
</feature>
<evidence type="ECO:0000256" key="5">
    <source>
        <dbReference type="SAM" id="SignalP"/>
    </source>
</evidence>
<evidence type="ECO:0000256" key="2">
    <source>
        <dbReference type="ARBA" id="ARBA00022889"/>
    </source>
</evidence>
<organism evidence="7 8">
    <name type="scientific">Asanoa iriomotensis</name>
    <dbReference type="NCBI Taxonomy" id="234613"/>
    <lineage>
        <taxon>Bacteria</taxon>
        <taxon>Bacillati</taxon>
        <taxon>Actinomycetota</taxon>
        <taxon>Actinomycetes</taxon>
        <taxon>Micromonosporales</taxon>
        <taxon>Micromonosporaceae</taxon>
        <taxon>Asanoa</taxon>
    </lineage>
</organism>
<gene>
    <name evidence="7" type="ORF">Air01nite_38820</name>
</gene>
<dbReference type="InterPro" id="IPR005528">
    <property type="entry name" value="ChpA-H"/>
</dbReference>
<keyword evidence="2" id="KW-0130">Cell adhesion</keyword>
<evidence type="ECO:0000256" key="3">
    <source>
        <dbReference type="ARBA" id="ARBA00023087"/>
    </source>
</evidence>
<feature type="signal peptide" evidence="5">
    <location>
        <begin position="1"/>
        <end position="33"/>
    </location>
</feature>
<name>A0ABQ4C4T9_9ACTN</name>
<reference evidence="7 8" key="1">
    <citation type="submission" date="2021-01" db="EMBL/GenBank/DDBJ databases">
        <title>Whole genome shotgun sequence of Asanoa iriomotensis NBRC 100142.</title>
        <authorList>
            <person name="Komaki H."/>
            <person name="Tamura T."/>
        </authorList>
    </citation>
    <scope>NUCLEOTIDE SEQUENCE [LARGE SCALE GENOMIC DNA]</scope>
    <source>
        <strain evidence="7 8">NBRC 100142</strain>
    </source>
</reference>
<keyword evidence="8" id="KW-1185">Reference proteome</keyword>
<dbReference type="RefSeq" id="WP_203704084.1">
    <property type="nucleotide sequence ID" value="NZ_BAAALU010000009.1"/>
</dbReference>
<evidence type="ECO:0000256" key="1">
    <source>
        <dbReference type="ARBA" id="ARBA00022512"/>
    </source>
</evidence>